<dbReference type="EMBL" id="JANKHO010000836">
    <property type="protein sequence ID" value="KAJ3505838.1"/>
    <property type="molecule type" value="Genomic_DNA"/>
</dbReference>
<sequence>MTDASPPVFQVVNTINLESIKDSKIISVSVYSGRAEITRLFKFNVKTLKEADEAIAEERNLLAGPTGNEKLNLKATIGVFAEFDGEIKIALIYGALIPSVLHLLPPH</sequence>
<dbReference type="AlphaFoldDB" id="A0A9W8MV99"/>
<organism evidence="1 2">
    <name type="scientific">Agrocybe chaxingu</name>
    <dbReference type="NCBI Taxonomy" id="84603"/>
    <lineage>
        <taxon>Eukaryota</taxon>
        <taxon>Fungi</taxon>
        <taxon>Dikarya</taxon>
        <taxon>Basidiomycota</taxon>
        <taxon>Agaricomycotina</taxon>
        <taxon>Agaricomycetes</taxon>
        <taxon>Agaricomycetidae</taxon>
        <taxon>Agaricales</taxon>
        <taxon>Agaricineae</taxon>
        <taxon>Strophariaceae</taxon>
        <taxon>Agrocybe</taxon>
    </lineage>
</organism>
<evidence type="ECO:0000313" key="1">
    <source>
        <dbReference type="EMBL" id="KAJ3505838.1"/>
    </source>
</evidence>
<comment type="caution">
    <text evidence="1">The sequence shown here is derived from an EMBL/GenBank/DDBJ whole genome shotgun (WGS) entry which is preliminary data.</text>
</comment>
<reference evidence="1" key="1">
    <citation type="submission" date="2022-07" db="EMBL/GenBank/DDBJ databases">
        <title>Genome Sequence of Agrocybe chaxingu.</title>
        <authorList>
            <person name="Buettner E."/>
        </authorList>
    </citation>
    <scope>NUCLEOTIDE SEQUENCE</scope>
    <source>
        <strain evidence="1">MP-N11</strain>
    </source>
</reference>
<protein>
    <submittedName>
        <fullName evidence="1">Uncharacterized protein</fullName>
    </submittedName>
</protein>
<name>A0A9W8MV99_9AGAR</name>
<dbReference type="Proteomes" id="UP001148786">
    <property type="component" value="Unassembled WGS sequence"/>
</dbReference>
<proteinExistence type="predicted"/>
<keyword evidence="2" id="KW-1185">Reference proteome</keyword>
<accession>A0A9W8MV99</accession>
<gene>
    <name evidence="1" type="ORF">NLJ89_g7202</name>
</gene>
<evidence type="ECO:0000313" key="2">
    <source>
        <dbReference type="Proteomes" id="UP001148786"/>
    </source>
</evidence>